<gene>
    <name evidence="1" type="ORF">JCM19300_2255</name>
</gene>
<proteinExistence type="predicted"/>
<evidence type="ECO:0000313" key="1">
    <source>
        <dbReference type="EMBL" id="GAL64102.1"/>
    </source>
</evidence>
<evidence type="ECO:0000313" key="2">
    <source>
        <dbReference type="Proteomes" id="UP000029644"/>
    </source>
</evidence>
<accession>A0A090W9A0</accession>
<organism evidence="1 2">
    <name type="scientific">Algibacter lectus</name>
    <dbReference type="NCBI Taxonomy" id="221126"/>
    <lineage>
        <taxon>Bacteria</taxon>
        <taxon>Pseudomonadati</taxon>
        <taxon>Bacteroidota</taxon>
        <taxon>Flavobacteriia</taxon>
        <taxon>Flavobacteriales</taxon>
        <taxon>Flavobacteriaceae</taxon>
        <taxon>Algibacter</taxon>
    </lineage>
</organism>
<dbReference type="Proteomes" id="UP000029644">
    <property type="component" value="Unassembled WGS sequence"/>
</dbReference>
<protein>
    <submittedName>
        <fullName evidence="1">Uncharacterized protein</fullName>
    </submittedName>
</protein>
<dbReference type="AlphaFoldDB" id="A0A090W9A0"/>
<reference evidence="1 2" key="1">
    <citation type="journal article" date="2014" name="Genome Announc.">
        <title>Draft Genome Sequences of Marine Flavobacterium Algibacter lectus Strains SS8 and NR4.</title>
        <authorList>
            <person name="Takatani N."/>
            <person name="Nakanishi M."/>
            <person name="Meirelles P."/>
            <person name="Mino S."/>
            <person name="Suda W."/>
            <person name="Oshima K."/>
            <person name="Hattori M."/>
            <person name="Ohkuma M."/>
            <person name="Hosokawa M."/>
            <person name="Miyashita K."/>
            <person name="Thompson F.L."/>
            <person name="Niwa A."/>
            <person name="Sawabe T."/>
            <person name="Sawabe T."/>
        </authorList>
    </citation>
    <scope>NUCLEOTIDE SEQUENCE [LARGE SCALE GENOMIC DNA]</scope>
    <source>
        <strain evidence="1 2">JCM 19300</strain>
    </source>
</reference>
<sequence>MSLIRYFQGILLKVTTRRPVTQKYRRTVLIQSLNQSSKSYNTVLKTVLTYLKNK</sequence>
<comment type="caution">
    <text evidence="1">The sequence shown here is derived from an EMBL/GenBank/DDBJ whole genome shotgun (WGS) entry which is preliminary data.</text>
</comment>
<name>A0A090W9A0_9FLAO</name>
<dbReference type="EMBL" id="BBNQ01000016">
    <property type="protein sequence ID" value="GAL64102.1"/>
    <property type="molecule type" value="Genomic_DNA"/>
</dbReference>